<dbReference type="PIRSF" id="PIRSF038994">
    <property type="entry name" value="NagA"/>
    <property type="match status" value="1"/>
</dbReference>
<evidence type="ECO:0000259" key="10">
    <source>
        <dbReference type="Pfam" id="PF01979"/>
    </source>
</evidence>
<evidence type="ECO:0000256" key="2">
    <source>
        <dbReference type="ARBA" id="ARBA00022723"/>
    </source>
</evidence>
<dbReference type="InterPro" id="IPR006680">
    <property type="entry name" value="Amidohydro-rel"/>
</dbReference>
<feature type="binding site" evidence="8">
    <location>
        <position position="176"/>
    </location>
    <ligand>
        <name>Zn(2+)</name>
        <dbReference type="ChEBI" id="CHEBI:29105"/>
    </ligand>
</feature>
<feature type="binding site" evidence="7">
    <location>
        <position position="277"/>
    </location>
    <ligand>
        <name>substrate</name>
    </ligand>
</feature>
<evidence type="ECO:0000313" key="12">
    <source>
        <dbReference type="Proteomes" id="UP000572007"/>
    </source>
</evidence>
<feature type="binding site" evidence="8">
    <location>
        <position position="110"/>
    </location>
    <ligand>
        <name>Zn(2+)</name>
        <dbReference type="ChEBI" id="CHEBI:29105"/>
    </ligand>
</feature>
<keyword evidence="3 5" id="KW-0378">Hydrolase</keyword>
<keyword evidence="12" id="KW-1185">Reference proteome</keyword>
<dbReference type="InterPro" id="IPR032466">
    <property type="entry name" value="Metal_Hydrolase"/>
</dbReference>
<evidence type="ECO:0000256" key="5">
    <source>
        <dbReference type="PIRNR" id="PIRNR038994"/>
    </source>
</evidence>
<feature type="binding site" evidence="8">
    <location>
        <position position="239"/>
    </location>
    <ligand>
        <name>Zn(2+)</name>
        <dbReference type="ChEBI" id="CHEBI:29105"/>
    </ligand>
</feature>
<dbReference type="Pfam" id="PF01979">
    <property type="entry name" value="Amidohydro_1"/>
    <property type="match status" value="1"/>
</dbReference>
<proteinExistence type="inferred from homology"/>
<dbReference type="InterPro" id="IPR003764">
    <property type="entry name" value="GlcNAc_6-P_deAcase"/>
</dbReference>
<dbReference type="AlphaFoldDB" id="A0A846WB39"/>
<name>A0A846WB39_9NOCA</name>
<comment type="cofactor">
    <cofactor evidence="8">
        <name>a divalent metal cation</name>
        <dbReference type="ChEBI" id="CHEBI:60240"/>
    </cofactor>
    <text evidence="8">Binds 1 divalent metal cation per subunit.</text>
</comment>
<accession>A0A846WB39</accession>
<dbReference type="InterPro" id="IPR011059">
    <property type="entry name" value="Metal-dep_hydrolase_composite"/>
</dbReference>
<evidence type="ECO:0000256" key="8">
    <source>
        <dbReference type="PIRSR" id="PIRSR038994-3"/>
    </source>
</evidence>
<keyword evidence="2 8" id="KW-0479">Metal-binding</keyword>
<gene>
    <name evidence="11" type="ORF">HGA10_22285</name>
</gene>
<organism evidence="11 12">
    <name type="scientific">Nocardia coubleae</name>
    <dbReference type="NCBI Taxonomy" id="356147"/>
    <lineage>
        <taxon>Bacteria</taxon>
        <taxon>Bacillati</taxon>
        <taxon>Actinomycetota</taxon>
        <taxon>Actinomycetes</taxon>
        <taxon>Mycobacteriales</taxon>
        <taxon>Nocardiaceae</taxon>
        <taxon>Nocardia</taxon>
    </lineage>
</organism>
<dbReference type="GO" id="GO:0006046">
    <property type="term" value="P:N-acetylglucosamine catabolic process"/>
    <property type="evidence" value="ECO:0007669"/>
    <property type="project" value="TreeGrafter"/>
</dbReference>
<evidence type="ECO:0000313" key="11">
    <source>
        <dbReference type="EMBL" id="NKX90023.1"/>
    </source>
</evidence>
<feature type="binding site" evidence="7">
    <location>
        <position position="250"/>
    </location>
    <ligand>
        <name>substrate</name>
    </ligand>
</feature>
<dbReference type="GO" id="GO:0008448">
    <property type="term" value="F:N-acetylglucosamine-6-phosphate deacetylase activity"/>
    <property type="evidence" value="ECO:0007669"/>
    <property type="project" value="InterPro"/>
</dbReference>
<feature type="region of interest" description="Disordered" evidence="9">
    <location>
        <begin position="191"/>
        <end position="235"/>
    </location>
</feature>
<evidence type="ECO:0000256" key="7">
    <source>
        <dbReference type="PIRSR" id="PIRSR038994-2"/>
    </source>
</evidence>
<feature type="binding site" evidence="7">
    <location>
        <begin position="338"/>
        <end position="340"/>
    </location>
    <ligand>
        <name>substrate</name>
    </ligand>
</feature>
<protein>
    <submittedName>
        <fullName evidence="11">Amidohydrolase family protein</fullName>
    </submittedName>
</protein>
<dbReference type="SUPFAM" id="SSF51338">
    <property type="entry name" value="Composite domain of metallo-dependent hydrolases"/>
    <property type="match status" value="1"/>
</dbReference>
<feature type="binding site" evidence="7">
    <location>
        <begin position="242"/>
        <end position="243"/>
    </location>
    <ligand>
        <name>substrate</name>
    </ligand>
</feature>
<keyword evidence="4 5" id="KW-0119">Carbohydrate metabolism</keyword>
<evidence type="ECO:0000256" key="1">
    <source>
        <dbReference type="ARBA" id="ARBA00010716"/>
    </source>
</evidence>
<evidence type="ECO:0000256" key="9">
    <source>
        <dbReference type="SAM" id="MobiDB-lite"/>
    </source>
</evidence>
<dbReference type="PANTHER" id="PTHR11113:SF14">
    <property type="entry name" value="N-ACETYLGLUCOSAMINE-6-PHOSPHATE DEACETYLASE"/>
    <property type="match status" value="1"/>
</dbReference>
<feature type="domain" description="Amidohydrolase-related" evidence="10">
    <location>
        <begin position="35"/>
        <end position="408"/>
    </location>
</feature>
<evidence type="ECO:0000256" key="6">
    <source>
        <dbReference type="PIRSR" id="PIRSR038994-1"/>
    </source>
</evidence>
<dbReference type="Gene3D" id="3.20.20.140">
    <property type="entry name" value="Metal-dependent hydrolases"/>
    <property type="match status" value="1"/>
</dbReference>
<evidence type="ECO:0000256" key="4">
    <source>
        <dbReference type="ARBA" id="ARBA00023277"/>
    </source>
</evidence>
<reference evidence="11 12" key="1">
    <citation type="submission" date="2020-04" db="EMBL/GenBank/DDBJ databases">
        <title>MicrobeNet Type strains.</title>
        <authorList>
            <person name="Nicholson A.C."/>
        </authorList>
    </citation>
    <scope>NUCLEOTIDE SEQUENCE [LARGE SCALE GENOMIC DNA]</scope>
    <source>
        <strain evidence="11 12">DSM 44960</strain>
    </source>
</reference>
<dbReference type="GO" id="GO:0046872">
    <property type="term" value="F:metal ion binding"/>
    <property type="evidence" value="ECO:0007669"/>
    <property type="project" value="UniProtKB-KW"/>
</dbReference>
<comment type="similarity">
    <text evidence="1 5">Belongs to the metallo-dependent hydrolases superfamily. NagA family.</text>
</comment>
<feature type="active site" description="Proton donor/acceptor" evidence="6">
    <location>
        <position position="300"/>
    </location>
</feature>
<feature type="compositionally biased region" description="Polar residues" evidence="9">
    <location>
        <begin position="209"/>
        <end position="219"/>
    </location>
</feature>
<dbReference type="EMBL" id="JAAXOM010000006">
    <property type="protein sequence ID" value="NKX90023.1"/>
    <property type="molecule type" value="Genomic_DNA"/>
</dbReference>
<dbReference type="Proteomes" id="UP000572007">
    <property type="component" value="Unassembled WGS sequence"/>
</dbReference>
<comment type="caution">
    <text evidence="11">The sequence shown here is derived from an EMBL/GenBank/DDBJ whole genome shotgun (WGS) entry which is preliminary data.</text>
</comment>
<evidence type="ECO:0000256" key="3">
    <source>
        <dbReference type="ARBA" id="ARBA00022801"/>
    </source>
</evidence>
<feature type="binding site" evidence="7">
    <location>
        <position position="121"/>
    </location>
    <ligand>
        <name>substrate</name>
    </ligand>
</feature>
<dbReference type="SUPFAM" id="SSF51556">
    <property type="entry name" value="Metallo-dependent hydrolases"/>
    <property type="match status" value="1"/>
</dbReference>
<dbReference type="PANTHER" id="PTHR11113">
    <property type="entry name" value="N-ACETYLGLUCOSAMINE-6-PHOSPHATE DEACETYLASE"/>
    <property type="match status" value="1"/>
</dbReference>
<sequence length="412" mass="42469">MADGVVEFDGATITWVGAAASYPRPQELPEATDDLVLPGLIDLHCHGGAGFGFPNADGAGARVAAAHHRAHGTTGLLGSLVSAAPEVLVEQAAVLADLVDDGELLGVHLEGPFINAVRCGAQDPAAIVAGDPMLFERIYRASRGTVRSMTLAPETAHFGELLSAMREYGVLPSLGHTDADAATTSARIAEWVHPRGTTEQAPARRSPGTAPQPSDSSGAARTEAGGPVRFGGEPITATHLFNGMPELHHRRPGPAAACLAAAGRGEMVVELIADGVHLAPETVAMVFDTVGADQIALVSDAMAAAGMSDGDYRLGALDVQVRHGIARLATEDGSPGAIAGGTATLLEVVRWSVEHAGIPLIDAVRAATRTPARVLGLEAERGTLRAGARADVLVVDRQWQVRRVFVAGTEGS</sequence>